<comment type="subcellular location">
    <subcellularLocation>
        <location evidence="1">Secreted</location>
    </subcellularLocation>
</comment>
<evidence type="ECO:0000256" key="3">
    <source>
        <dbReference type="ARBA" id="ARBA00022729"/>
    </source>
</evidence>
<dbReference type="InterPro" id="IPR052577">
    <property type="entry name" value="VWA7"/>
</dbReference>
<proteinExistence type="predicted"/>
<reference evidence="7" key="1">
    <citation type="submission" date="2016-11" db="UniProtKB">
        <authorList>
            <consortium name="WormBaseParasite"/>
        </authorList>
    </citation>
    <scope>IDENTIFICATION</scope>
</reference>
<protein>
    <submittedName>
        <fullName evidence="7">VWFA domain-containing protein</fullName>
    </submittedName>
</protein>
<dbReference type="PANTHER" id="PTHR14905">
    <property type="entry name" value="NG37"/>
    <property type="match status" value="1"/>
</dbReference>
<dbReference type="InterPro" id="IPR036465">
    <property type="entry name" value="vWFA_dom_sf"/>
</dbReference>
<keyword evidence="3" id="KW-0732">Signal</keyword>
<accession>A0A1I8IJS8</accession>
<sequence length="346" mass="38330">SQWSASRRSPTTRRNSRNDRGHIRLQGGGDCPEATLQGIKLALEAAQPRSFIYVFTDASAKDPELLDSVLELIQRKESQVVFVLTGDCGDENSAAFQCYQRISQASSGILIRIMKNRVLDIMNLVKVALTPERVHILSVDKEIPDENNIYDIPIDSTVKYFTVSVSGRGVRIESLQDPFGKKQLIDSDKMKKVIVEKLPSLVCAVTGRQVNSAYNASLPNVEVKSVSNPILGHWTLRVTPPKTDSNGKAKHSIRVTGRSKLDFSHAFSTSLGNAYPVEIASNSTRPYLGIPSHLYINQTQSLGTVHYAALTTFEKYSLITARARQLSESVFVTDRLEPPTGFFYVV</sequence>
<dbReference type="InterPro" id="IPR056861">
    <property type="entry name" value="HMCN1-like_VWA"/>
</dbReference>
<dbReference type="WBParaSite" id="maker-uti_cns_0013085-snap-gene-0.2-mRNA-1">
    <property type="protein sequence ID" value="maker-uti_cns_0013085-snap-gene-0.2-mRNA-1"/>
    <property type="gene ID" value="maker-uti_cns_0013085-snap-gene-0.2"/>
</dbReference>
<name>A0A1I8IJS8_9PLAT</name>
<dbReference type="PANTHER" id="PTHR14905:SF7">
    <property type="entry name" value="VON WILLEBRAND FACTOR A DOMAIN-CONTAINING PROTEIN 7"/>
    <property type="match status" value="1"/>
</dbReference>
<dbReference type="Proteomes" id="UP000095280">
    <property type="component" value="Unplaced"/>
</dbReference>
<dbReference type="SUPFAM" id="SSF53300">
    <property type="entry name" value="vWA-like"/>
    <property type="match status" value="1"/>
</dbReference>
<evidence type="ECO:0000256" key="2">
    <source>
        <dbReference type="ARBA" id="ARBA00022525"/>
    </source>
</evidence>
<keyword evidence="6" id="KW-1185">Reference proteome</keyword>
<evidence type="ECO:0000259" key="5">
    <source>
        <dbReference type="Pfam" id="PF25106"/>
    </source>
</evidence>
<evidence type="ECO:0000256" key="4">
    <source>
        <dbReference type="SAM" id="MobiDB-lite"/>
    </source>
</evidence>
<dbReference type="AlphaFoldDB" id="A0A1I8IJS8"/>
<feature type="domain" description="Hemicentin-1-like von Willebrand factor A" evidence="5">
    <location>
        <begin position="22"/>
        <end position="115"/>
    </location>
</feature>
<keyword evidence="2" id="KW-0964">Secreted</keyword>
<feature type="region of interest" description="Disordered" evidence="4">
    <location>
        <begin position="1"/>
        <end position="28"/>
    </location>
</feature>
<evidence type="ECO:0000313" key="7">
    <source>
        <dbReference type="WBParaSite" id="maker-uti_cns_0013085-snap-gene-0.2-mRNA-1"/>
    </source>
</evidence>
<evidence type="ECO:0000313" key="6">
    <source>
        <dbReference type="Proteomes" id="UP000095280"/>
    </source>
</evidence>
<evidence type="ECO:0000256" key="1">
    <source>
        <dbReference type="ARBA" id="ARBA00004613"/>
    </source>
</evidence>
<dbReference type="Pfam" id="PF25106">
    <property type="entry name" value="VWA_4"/>
    <property type="match status" value="1"/>
</dbReference>
<organism evidence="6 7">
    <name type="scientific">Macrostomum lignano</name>
    <dbReference type="NCBI Taxonomy" id="282301"/>
    <lineage>
        <taxon>Eukaryota</taxon>
        <taxon>Metazoa</taxon>
        <taxon>Spiralia</taxon>
        <taxon>Lophotrochozoa</taxon>
        <taxon>Platyhelminthes</taxon>
        <taxon>Rhabditophora</taxon>
        <taxon>Macrostomorpha</taxon>
        <taxon>Macrostomida</taxon>
        <taxon>Macrostomidae</taxon>
        <taxon>Macrostomum</taxon>
    </lineage>
</organism>